<dbReference type="Gene3D" id="3.90.550.10">
    <property type="entry name" value="Spore Coat Polysaccharide Biosynthesis Protein SpsA, Chain A"/>
    <property type="match status" value="1"/>
</dbReference>
<feature type="domain" description="Glycosyltransferase 2-like" evidence="3">
    <location>
        <begin position="6"/>
        <end position="87"/>
    </location>
</feature>
<evidence type="ECO:0000313" key="5">
    <source>
        <dbReference type="Proteomes" id="UP001197770"/>
    </source>
</evidence>
<dbReference type="InterPro" id="IPR001173">
    <property type="entry name" value="Glyco_trans_2-like"/>
</dbReference>
<dbReference type="EMBL" id="JAJGMW010000001">
    <property type="protein sequence ID" value="MCC4211109.1"/>
    <property type="molecule type" value="Genomic_DNA"/>
</dbReference>
<dbReference type="Pfam" id="PF00535">
    <property type="entry name" value="Glycos_transf_2"/>
    <property type="match status" value="1"/>
</dbReference>
<keyword evidence="5" id="KW-1185">Reference proteome</keyword>
<organism evidence="4 5">
    <name type="scientific">Leeuwenhoekiella parthenopeia</name>
    <dbReference type="NCBI Taxonomy" id="2890320"/>
    <lineage>
        <taxon>Bacteria</taxon>
        <taxon>Pseudomonadati</taxon>
        <taxon>Bacteroidota</taxon>
        <taxon>Flavobacteriia</taxon>
        <taxon>Flavobacteriales</taxon>
        <taxon>Flavobacteriaceae</taxon>
        <taxon>Leeuwenhoekiella</taxon>
    </lineage>
</organism>
<evidence type="ECO:0000259" key="3">
    <source>
        <dbReference type="Pfam" id="PF00535"/>
    </source>
</evidence>
<gene>
    <name evidence="4" type="ORF">LLW17_00140</name>
</gene>
<protein>
    <submittedName>
        <fullName evidence="4">Glycosyltransferase family 2 protein</fullName>
    </submittedName>
</protein>
<dbReference type="PANTHER" id="PTHR43630:SF2">
    <property type="entry name" value="GLYCOSYLTRANSFERASE"/>
    <property type="match status" value="1"/>
</dbReference>
<evidence type="ECO:0000256" key="1">
    <source>
        <dbReference type="ARBA" id="ARBA00038494"/>
    </source>
</evidence>
<keyword evidence="2" id="KW-1133">Transmembrane helix</keyword>
<dbReference type="SUPFAM" id="SSF53448">
    <property type="entry name" value="Nucleotide-diphospho-sugar transferases"/>
    <property type="match status" value="1"/>
</dbReference>
<dbReference type="PANTHER" id="PTHR43630">
    <property type="entry name" value="POLY-BETA-1,6-N-ACETYL-D-GLUCOSAMINE SYNTHASE"/>
    <property type="match status" value="1"/>
</dbReference>
<proteinExistence type="inferred from homology"/>
<reference evidence="4 5" key="1">
    <citation type="submission" date="2021-11" db="EMBL/GenBank/DDBJ databases">
        <title>Seasonal and diel survey of microbial diversity of the Tyrrhenian coast.</title>
        <authorList>
            <person name="Gattoni G."/>
            <person name="Corral P."/>
        </authorList>
    </citation>
    <scope>NUCLEOTIDE SEQUENCE [LARGE SCALE GENOMIC DNA]</scope>
    <source>
        <strain evidence="4 5">Mr9</strain>
    </source>
</reference>
<dbReference type="Proteomes" id="UP001197770">
    <property type="component" value="Unassembled WGS sequence"/>
</dbReference>
<keyword evidence="2" id="KW-0472">Membrane</keyword>
<comment type="caution">
    <text evidence="4">The sequence shown here is derived from an EMBL/GenBank/DDBJ whole genome shotgun (WGS) entry which is preliminary data.</text>
</comment>
<evidence type="ECO:0000313" key="4">
    <source>
        <dbReference type="EMBL" id="MCC4211109.1"/>
    </source>
</evidence>
<accession>A0ABS8GMA1</accession>
<evidence type="ECO:0000256" key="2">
    <source>
        <dbReference type="SAM" id="Phobius"/>
    </source>
</evidence>
<feature type="transmembrane region" description="Helical" evidence="2">
    <location>
        <begin position="221"/>
        <end position="240"/>
    </location>
</feature>
<keyword evidence="2" id="KW-0812">Transmembrane</keyword>
<comment type="similarity">
    <text evidence="1">Belongs to the glycosyltransferase 2 family. WaaE/KdtX subfamily.</text>
</comment>
<dbReference type="CDD" id="cd02511">
    <property type="entry name" value="Beta4Glucosyltransferase"/>
    <property type="match status" value="1"/>
</dbReference>
<sequence length="249" mass="29171">MEKLTAIIPVFNEQDTIERAIVSVLFADEILIVDSFSTDLTLSIAEKYDVKIIQRDYEYSASQKNWAIPQASNNWILILDADEVIGSSLREEIQSILNKKSTKTGYWIYRNNHFMNQAIKYSGWQNDKVVRLFQRDLCRYEDKRVHAEIITSGDLGFLNSKIDHFTYKSLRQYVEKLNRYAALQAIDYDKITDKITAYHLLLKPLWRFLKHFIIQKGYKDGVAGTVICFLQAYAVVMRYANLYLLRKKN</sequence>
<name>A0ABS8GMA1_9FLAO</name>
<dbReference type="InterPro" id="IPR029044">
    <property type="entry name" value="Nucleotide-diphossugar_trans"/>
</dbReference>